<dbReference type="InterPro" id="IPR003445">
    <property type="entry name" value="Cat_transpt"/>
</dbReference>
<evidence type="ECO:0000256" key="5">
    <source>
        <dbReference type="ARBA" id="ARBA00022692"/>
    </source>
</evidence>
<dbReference type="eggNOG" id="COG0168">
    <property type="taxonomic scope" value="Bacteria"/>
</dbReference>
<keyword evidence="3" id="KW-0813">Transport</keyword>
<dbReference type="Proteomes" id="UP000010471">
    <property type="component" value="Chromosome"/>
</dbReference>
<dbReference type="PANTHER" id="PTHR32024:SF2">
    <property type="entry name" value="TRK SYSTEM POTASSIUM UPTAKE PROTEIN TRKG-RELATED"/>
    <property type="match status" value="1"/>
</dbReference>
<evidence type="ECO:0000256" key="4">
    <source>
        <dbReference type="ARBA" id="ARBA00022475"/>
    </source>
</evidence>
<dbReference type="KEGG" id="mic:Mic7113_2194"/>
<dbReference type="RefSeq" id="WP_015182161.1">
    <property type="nucleotide sequence ID" value="NC_019738.1"/>
</dbReference>
<evidence type="ECO:0000256" key="6">
    <source>
        <dbReference type="ARBA" id="ARBA00022989"/>
    </source>
</evidence>
<feature type="transmembrane region" description="Helical" evidence="9">
    <location>
        <begin position="72"/>
        <end position="95"/>
    </location>
</feature>
<keyword evidence="7" id="KW-0406">Ion transport</keyword>
<keyword evidence="6 9" id="KW-1133">Transmembrane helix</keyword>
<evidence type="ECO:0000256" key="8">
    <source>
        <dbReference type="ARBA" id="ARBA00023136"/>
    </source>
</evidence>
<evidence type="ECO:0000256" key="7">
    <source>
        <dbReference type="ARBA" id="ARBA00023065"/>
    </source>
</evidence>
<evidence type="ECO:0000256" key="9">
    <source>
        <dbReference type="SAM" id="Phobius"/>
    </source>
</evidence>
<evidence type="ECO:0000313" key="11">
    <source>
        <dbReference type="Proteomes" id="UP000010471"/>
    </source>
</evidence>
<evidence type="ECO:0000256" key="3">
    <source>
        <dbReference type="ARBA" id="ARBA00022448"/>
    </source>
</evidence>
<dbReference type="AlphaFoldDB" id="K9WE19"/>
<accession>K9WE19</accession>
<keyword evidence="8 9" id="KW-0472">Membrane</keyword>
<name>K9WE19_9CYAN</name>
<comment type="subcellular location">
    <subcellularLocation>
        <location evidence="1">Cell membrane</location>
        <topology evidence="1">Multi-pass membrane protein</topology>
    </subcellularLocation>
</comment>
<keyword evidence="5 9" id="KW-0812">Transmembrane</keyword>
<proteinExistence type="inferred from homology"/>
<feature type="transmembrane region" description="Helical" evidence="9">
    <location>
        <begin position="341"/>
        <end position="360"/>
    </location>
</feature>
<keyword evidence="11" id="KW-1185">Reference proteome</keyword>
<feature type="transmembrane region" description="Helical" evidence="9">
    <location>
        <begin position="145"/>
        <end position="166"/>
    </location>
</feature>
<dbReference type="GO" id="GO:0030001">
    <property type="term" value="P:metal ion transport"/>
    <property type="evidence" value="ECO:0007669"/>
    <property type="project" value="UniProtKB-ARBA"/>
</dbReference>
<keyword evidence="4" id="KW-1003">Cell membrane</keyword>
<feature type="transmembrane region" description="Helical" evidence="9">
    <location>
        <begin position="39"/>
        <end position="60"/>
    </location>
</feature>
<dbReference type="PATRIC" id="fig|1173027.3.peg.2393"/>
<dbReference type="Pfam" id="PF02386">
    <property type="entry name" value="TrkH"/>
    <property type="match status" value="1"/>
</dbReference>
<feature type="transmembrane region" description="Helical" evidence="9">
    <location>
        <begin position="408"/>
        <end position="430"/>
    </location>
</feature>
<feature type="transmembrane region" description="Helical" evidence="9">
    <location>
        <begin position="286"/>
        <end position="305"/>
    </location>
</feature>
<protein>
    <submittedName>
        <fullName evidence="10">Trk-type K+ transport system, membrane component</fullName>
    </submittedName>
</protein>
<dbReference type="PANTHER" id="PTHR32024">
    <property type="entry name" value="TRK SYSTEM POTASSIUM UPTAKE PROTEIN TRKG-RELATED"/>
    <property type="match status" value="1"/>
</dbReference>
<dbReference type="STRING" id="1173027.Mic7113_2194"/>
<comment type="similarity">
    <text evidence="2">Belongs to the TrkH potassium transport family.</text>
</comment>
<organism evidence="10 11">
    <name type="scientific">Allocoleopsis franciscana PCC 7113</name>
    <dbReference type="NCBI Taxonomy" id="1173027"/>
    <lineage>
        <taxon>Bacteria</taxon>
        <taxon>Bacillati</taxon>
        <taxon>Cyanobacteriota</taxon>
        <taxon>Cyanophyceae</taxon>
        <taxon>Coleofasciculales</taxon>
        <taxon>Coleofasciculaceae</taxon>
        <taxon>Allocoleopsis</taxon>
        <taxon>Allocoleopsis franciscana</taxon>
    </lineage>
</organism>
<evidence type="ECO:0000256" key="2">
    <source>
        <dbReference type="ARBA" id="ARBA00009137"/>
    </source>
</evidence>
<evidence type="ECO:0000313" key="10">
    <source>
        <dbReference type="EMBL" id="AFZ18009.1"/>
    </source>
</evidence>
<dbReference type="EMBL" id="CP003630">
    <property type="protein sequence ID" value="AFZ18009.1"/>
    <property type="molecule type" value="Genomic_DNA"/>
</dbReference>
<reference evidence="10 11" key="1">
    <citation type="submission" date="2012-06" db="EMBL/GenBank/DDBJ databases">
        <title>Finished chromosome of genome of Microcoleus sp. PCC 7113.</title>
        <authorList>
            <consortium name="US DOE Joint Genome Institute"/>
            <person name="Gugger M."/>
            <person name="Coursin T."/>
            <person name="Rippka R."/>
            <person name="Tandeau De Marsac N."/>
            <person name="Huntemann M."/>
            <person name="Wei C.-L."/>
            <person name="Han J."/>
            <person name="Detter J.C."/>
            <person name="Han C."/>
            <person name="Tapia R."/>
            <person name="Chen A."/>
            <person name="Kyrpides N."/>
            <person name="Mavromatis K."/>
            <person name="Markowitz V."/>
            <person name="Szeto E."/>
            <person name="Ivanova N."/>
            <person name="Pagani I."/>
            <person name="Pati A."/>
            <person name="Goodwin L."/>
            <person name="Nordberg H.P."/>
            <person name="Cantor M.N."/>
            <person name="Hua S.X."/>
            <person name="Woyke T."/>
            <person name="Kerfeld C.A."/>
        </authorList>
    </citation>
    <scope>NUCLEOTIDE SEQUENCE [LARGE SCALE GENOMIC DNA]</scope>
    <source>
        <strain evidence="10 11">PCC 7113</strain>
    </source>
</reference>
<dbReference type="GO" id="GO:0005886">
    <property type="term" value="C:plasma membrane"/>
    <property type="evidence" value="ECO:0007669"/>
    <property type="project" value="UniProtKB-SubCell"/>
</dbReference>
<gene>
    <name evidence="10" type="ORF">Mic7113_2194</name>
</gene>
<dbReference type="GO" id="GO:0008324">
    <property type="term" value="F:monoatomic cation transmembrane transporter activity"/>
    <property type="evidence" value="ECO:0007669"/>
    <property type="project" value="InterPro"/>
</dbReference>
<feature type="transmembrane region" description="Helical" evidence="9">
    <location>
        <begin position="247"/>
        <end position="265"/>
    </location>
</feature>
<feature type="transmembrane region" description="Helical" evidence="9">
    <location>
        <begin position="12"/>
        <end position="33"/>
    </location>
</feature>
<evidence type="ECO:0000256" key="1">
    <source>
        <dbReference type="ARBA" id="ARBA00004651"/>
    </source>
</evidence>
<sequence length="475" mass="52777">MRAYTKTILRDVGLLLHVPGVMALISLPVGFIFNEHYAISSFLWTAFISLGMGQLLYRLFRNASEEAHLRHAMLTVALSWGLIPLLGAIPFVLIASHLSVFPLTPQTVLEFQNPWNAVFESFSGFTSTGLSMALRSSELPRSLQWWRSFIEWIGSVGMIVLVLSVLEPSMDAYQLYYAEGRSKKIALTVKATVRKIWKIYLLYTVLSILLLCLVGMPWWEALNHAMTGIATGGFAVTDDSIGAYSPIVQLAVVPIMIVGSISFSAHYQLLAKRRLSALWRDAQHRALWLLLGLGTIVLLLENYWFQGSFLWVDTWFQWVSALGTCGFSTVKLQDWSPSAKLLLSVAMVFGAASGSTVGGLKLNRVVALYKGVLWHFRHMSLRSHQLMRYQLDGEVLQEAQARRRVGSAAVLAILWVGWLGLGVLVLLHVVQPQYTLIDVIFEAASALGSVGLSIGISEPDLPWVGKLILILFRAC</sequence>
<dbReference type="HOGENOM" id="CLU_030708_3_0_3"/>
<feature type="transmembrane region" description="Helical" evidence="9">
    <location>
        <begin position="200"/>
        <end position="219"/>
    </location>
</feature>